<dbReference type="EMBL" id="VOIH02000012">
    <property type="protein sequence ID" value="KAF3431323.1"/>
    <property type="molecule type" value="Genomic_DNA"/>
</dbReference>
<dbReference type="InterPro" id="IPR050942">
    <property type="entry name" value="F-box_BR-signaling"/>
</dbReference>
<sequence>MELLVFELLQRKANSRNQPPASLVSNTARDEESYEIFPPIRIQPNKECPEILNMYDLTCSKVTRFQCGVDHNMHSRQYYHRSYVGCSHGWWFVLRDFDNNFFGFALQMYNPISGTVITLPPFIESISMVKNYRVTLSRDPSTCLTSPFEVLIAPPTSNGYVVAHWKSGDKFWTYSNESNKDDECYCRFDDCIFYEERLLGISTHIPRDGVDVISINIDNSQAPRGGDGFRGINIKKIASTPRLEDLYCAEA</sequence>
<dbReference type="PANTHER" id="PTHR44259">
    <property type="entry name" value="OS07G0183000 PROTEIN-RELATED"/>
    <property type="match status" value="1"/>
</dbReference>
<dbReference type="PANTHER" id="PTHR44259:SF114">
    <property type="entry name" value="OS06G0707300 PROTEIN"/>
    <property type="match status" value="1"/>
</dbReference>
<gene>
    <name evidence="2" type="ORF">FNV43_RR26054</name>
</gene>
<organism evidence="2 3">
    <name type="scientific">Rhamnella rubrinervis</name>
    <dbReference type="NCBI Taxonomy" id="2594499"/>
    <lineage>
        <taxon>Eukaryota</taxon>
        <taxon>Viridiplantae</taxon>
        <taxon>Streptophyta</taxon>
        <taxon>Embryophyta</taxon>
        <taxon>Tracheophyta</taxon>
        <taxon>Spermatophyta</taxon>
        <taxon>Magnoliopsida</taxon>
        <taxon>eudicotyledons</taxon>
        <taxon>Gunneridae</taxon>
        <taxon>Pentapetalae</taxon>
        <taxon>rosids</taxon>
        <taxon>fabids</taxon>
        <taxon>Rosales</taxon>
        <taxon>Rhamnaceae</taxon>
        <taxon>rhamnoid group</taxon>
        <taxon>Rhamneae</taxon>
        <taxon>Rhamnella</taxon>
    </lineage>
</organism>
<proteinExistence type="predicted"/>
<dbReference type="Pfam" id="PF03478">
    <property type="entry name" value="Beta-prop_KIB1-4"/>
    <property type="match status" value="1"/>
</dbReference>
<evidence type="ECO:0000313" key="2">
    <source>
        <dbReference type="EMBL" id="KAF3431323.1"/>
    </source>
</evidence>
<evidence type="ECO:0000259" key="1">
    <source>
        <dbReference type="Pfam" id="PF03478"/>
    </source>
</evidence>
<dbReference type="Proteomes" id="UP000796880">
    <property type="component" value="Unassembled WGS sequence"/>
</dbReference>
<feature type="domain" description="KIB1-4 beta-propeller" evidence="1">
    <location>
        <begin position="77"/>
        <end position="203"/>
    </location>
</feature>
<dbReference type="AlphaFoldDB" id="A0A8K0GNX4"/>
<dbReference type="InterPro" id="IPR005174">
    <property type="entry name" value="KIB1-4_b-propeller"/>
</dbReference>
<evidence type="ECO:0000313" key="3">
    <source>
        <dbReference type="Proteomes" id="UP000796880"/>
    </source>
</evidence>
<reference evidence="2" key="1">
    <citation type="submission" date="2020-03" db="EMBL/GenBank/DDBJ databases">
        <title>A high-quality chromosome-level genome assembly of a woody plant with both climbing and erect habits, Rhamnella rubrinervis.</title>
        <authorList>
            <person name="Lu Z."/>
            <person name="Yang Y."/>
            <person name="Zhu X."/>
            <person name="Sun Y."/>
        </authorList>
    </citation>
    <scope>NUCLEOTIDE SEQUENCE</scope>
    <source>
        <strain evidence="2">BYM</strain>
        <tissue evidence="2">Leaf</tissue>
    </source>
</reference>
<name>A0A8K0GNX4_9ROSA</name>
<comment type="caution">
    <text evidence="2">The sequence shown here is derived from an EMBL/GenBank/DDBJ whole genome shotgun (WGS) entry which is preliminary data.</text>
</comment>
<accession>A0A8K0GNX4</accession>
<protein>
    <recommendedName>
        <fullName evidence="1">KIB1-4 beta-propeller domain-containing protein</fullName>
    </recommendedName>
</protein>
<keyword evidence="3" id="KW-1185">Reference proteome</keyword>